<evidence type="ECO:0000256" key="5">
    <source>
        <dbReference type="ARBA" id="ARBA00023136"/>
    </source>
</evidence>
<evidence type="ECO:0000256" key="4">
    <source>
        <dbReference type="ARBA" id="ARBA00022989"/>
    </source>
</evidence>
<feature type="transmembrane region" description="Helical" evidence="6">
    <location>
        <begin position="186"/>
        <end position="208"/>
    </location>
</feature>
<dbReference type="Proteomes" id="UP000196084">
    <property type="component" value="Unassembled WGS sequence"/>
</dbReference>
<sequence length="242" mass="25713">MIETHLITLAAAGVLGLTTLVLLWSARSLPAMGRHYGYAAVVASGTMTVSYVLMGAADMAALETDFIRFAGYTGLWSMICLVVAGVAGAGRRLTAALLAIVLARLWVTYASWQLEGTIGTILTLAPFVLLAAGIYLLFGPFMQAVAGVSGERRLLYTKLRNLIVLGWIALVVTGMLGEAAALTDDFISQLLAIYVEAIIVIGFGGIVLRSRDALAETAQNRRLLSLRSDPDHLESESQPDAA</sequence>
<feature type="transmembrane region" description="Helical" evidence="6">
    <location>
        <begin position="36"/>
        <end position="54"/>
    </location>
</feature>
<comment type="subcellular location">
    <subcellularLocation>
        <location evidence="1">Membrane</location>
        <topology evidence="1">Multi-pass membrane protein</topology>
    </subcellularLocation>
</comment>
<feature type="transmembrane region" description="Helical" evidence="6">
    <location>
        <begin position="159"/>
        <end position="180"/>
    </location>
</feature>
<gene>
    <name evidence="7" type="ORF">B2G88_00870</name>
</gene>
<evidence type="ECO:0000313" key="7">
    <source>
        <dbReference type="EMBL" id="OVE85414.1"/>
    </source>
</evidence>
<proteinExistence type="inferred from homology"/>
<evidence type="ECO:0000256" key="2">
    <source>
        <dbReference type="ARBA" id="ARBA00008130"/>
    </source>
</evidence>
<feature type="transmembrane region" description="Helical" evidence="6">
    <location>
        <begin position="66"/>
        <end position="86"/>
    </location>
</feature>
<feature type="transmembrane region" description="Helical" evidence="6">
    <location>
        <begin position="93"/>
        <end position="112"/>
    </location>
</feature>
<dbReference type="RefSeq" id="WP_054863753.1">
    <property type="nucleotide sequence ID" value="NZ_MWPH01000001.1"/>
</dbReference>
<evidence type="ECO:0000256" key="1">
    <source>
        <dbReference type="ARBA" id="ARBA00004141"/>
    </source>
</evidence>
<keyword evidence="5 6" id="KW-0472">Membrane</keyword>
<name>A0A202EB02_9EURY</name>
<accession>A0A202EB02</accession>
<dbReference type="OrthoDB" id="330248at2157"/>
<evidence type="ECO:0000256" key="6">
    <source>
        <dbReference type="SAM" id="Phobius"/>
    </source>
</evidence>
<evidence type="ECO:0000256" key="3">
    <source>
        <dbReference type="ARBA" id="ARBA00022692"/>
    </source>
</evidence>
<dbReference type="InterPro" id="IPR001425">
    <property type="entry name" value="Arc/bac/fun_rhodopsins"/>
</dbReference>
<organism evidence="7 8">
    <name type="scientific">Natronolimnobius baerhuensis</name>
    <dbReference type="NCBI Taxonomy" id="253108"/>
    <lineage>
        <taxon>Archaea</taxon>
        <taxon>Methanobacteriati</taxon>
        <taxon>Methanobacteriota</taxon>
        <taxon>Stenosarchaea group</taxon>
        <taxon>Halobacteria</taxon>
        <taxon>Halobacteriales</taxon>
        <taxon>Natrialbaceae</taxon>
        <taxon>Natronolimnobius</taxon>
    </lineage>
</organism>
<dbReference type="Gene3D" id="1.20.1070.10">
    <property type="entry name" value="Rhodopsin 7-helix transmembrane proteins"/>
    <property type="match status" value="1"/>
</dbReference>
<protein>
    <submittedName>
        <fullName evidence="7">Rhodopsin</fullName>
    </submittedName>
</protein>
<feature type="transmembrane region" description="Helical" evidence="6">
    <location>
        <begin position="6"/>
        <end position="24"/>
    </location>
</feature>
<comment type="similarity">
    <text evidence="2">Belongs to the archaeal/bacterial/fungal opsin family.</text>
</comment>
<dbReference type="SUPFAM" id="SSF81321">
    <property type="entry name" value="Family A G protein-coupled receptor-like"/>
    <property type="match status" value="1"/>
</dbReference>
<dbReference type="AlphaFoldDB" id="A0A202EB02"/>
<keyword evidence="4 6" id="KW-1133">Transmembrane helix</keyword>
<comment type="caution">
    <text evidence="7">The sequence shown here is derived from an EMBL/GenBank/DDBJ whole genome shotgun (WGS) entry which is preliminary data.</text>
</comment>
<evidence type="ECO:0000313" key="8">
    <source>
        <dbReference type="Proteomes" id="UP000196084"/>
    </source>
</evidence>
<reference evidence="7 8" key="1">
    <citation type="submission" date="2017-02" db="EMBL/GenBank/DDBJ databases">
        <title>Natronthermophilus aegyptiacus gen. nov.,sp. nov., an aerobic, extremely halophilic alkalithermophilic archaeon isolated from the athalassohaline Wadi An Natrun, Egypt.</title>
        <authorList>
            <person name="Zhao B."/>
        </authorList>
    </citation>
    <scope>NUCLEOTIDE SEQUENCE [LARGE SCALE GENOMIC DNA]</scope>
    <source>
        <strain evidence="7 8">CGMCC 1.3597</strain>
    </source>
</reference>
<feature type="transmembrane region" description="Helical" evidence="6">
    <location>
        <begin position="118"/>
        <end position="138"/>
    </location>
</feature>
<dbReference type="GO" id="GO:0016020">
    <property type="term" value="C:membrane"/>
    <property type="evidence" value="ECO:0007669"/>
    <property type="project" value="UniProtKB-SubCell"/>
</dbReference>
<dbReference type="EMBL" id="MWPH01000001">
    <property type="protein sequence ID" value="OVE85414.1"/>
    <property type="molecule type" value="Genomic_DNA"/>
</dbReference>
<keyword evidence="3 6" id="KW-0812">Transmembrane</keyword>
<dbReference type="SMART" id="SM01021">
    <property type="entry name" value="Bac_rhodopsin"/>
    <property type="match status" value="1"/>
</dbReference>
<keyword evidence="8" id="KW-1185">Reference proteome</keyword>